<dbReference type="AlphaFoldDB" id="A0ABD3GZR8"/>
<dbReference type="Proteomes" id="UP001633002">
    <property type="component" value="Unassembled WGS sequence"/>
</dbReference>
<evidence type="ECO:0000313" key="4">
    <source>
        <dbReference type="Proteomes" id="UP001633002"/>
    </source>
</evidence>
<feature type="region of interest" description="Disordered" evidence="2">
    <location>
        <begin position="1"/>
        <end position="46"/>
    </location>
</feature>
<keyword evidence="1" id="KW-0175">Coiled coil</keyword>
<protein>
    <submittedName>
        <fullName evidence="3">Uncharacterized protein</fullName>
    </submittedName>
</protein>
<sequence>MEDDHEQHGDGVGTREGSNRGRGLEEGRILVTMHEKGTPSPKKLKLDSDLQPWGAAGSVAQDDPDVDRTITTAFACLEAVKELENEAVLCMSKHKEDQRRSEEARARVMQASNAVSKAEEAARIAKKAQRKAENSFRIAEEIARVSKFASEEAQARYAELQTQWEKDLETNLCRVLVQKSSVAYAYRDLQETAASLSLMPIKDMLDNSCVKQLETLVKRVNACWLHLTHVNNSDDADAVEI</sequence>
<feature type="compositionally biased region" description="Basic and acidic residues" evidence="2">
    <location>
        <begin position="17"/>
        <end position="37"/>
    </location>
</feature>
<gene>
    <name evidence="3" type="ORF">R1sor_001899</name>
</gene>
<organism evidence="3 4">
    <name type="scientific">Riccia sorocarpa</name>
    <dbReference type="NCBI Taxonomy" id="122646"/>
    <lineage>
        <taxon>Eukaryota</taxon>
        <taxon>Viridiplantae</taxon>
        <taxon>Streptophyta</taxon>
        <taxon>Embryophyta</taxon>
        <taxon>Marchantiophyta</taxon>
        <taxon>Marchantiopsida</taxon>
        <taxon>Marchantiidae</taxon>
        <taxon>Marchantiales</taxon>
        <taxon>Ricciaceae</taxon>
        <taxon>Riccia</taxon>
    </lineage>
</organism>
<evidence type="ECO:0000313" key="3">
    <source>
        <dbReference type="EMBL" id="KAL3683877.1"/>
    </source>
</evidence>
<proteinExistence type="predicted"/>
<evidence type="ECO:0000256" key="2">
    <source>
        <dbReference type="SAM" id="MobiDB-lite"/>
    </source>
</evidence>
<reference evidence="3 4" key="1">
    <citation type="submission" date="2024-09" db="EMBL/GenBank/DDBJ databases">
        <title>Chromosome-scale assembly of Riccia sorocarpa.</title>
        <authorList>
            <person name="Paukszto L."/>
        </authorList>
    </citation>
    <scope>NUCLEOTIDE SEQUENCE [LARGE SCALE GENOMIC DNA]</scope>
    <source>
        <strain evidence="3">LP-2024</strain>
        <tissue evidence="3">Aerial parts of the thallus</tissue>
    </source>
</reference>
<evidence type="ECO:0000256" key="1">
    <source>
        <dbReference type="SAM" id="Coils"/>
    </source>
</evidence>
<name>A0ABD3GZR8_9MARC</name>
<dbReference type="EMBL" id="JBJQOH010000006">
    <property type="protein sequence ID" value="KAL3683877.1"/>
    <property type="molecule type" value="Genomic_DNA"/>
</dbReference>
<accession>A0ABD3GZR8</accession>
<comment type="caution">
    <text evidence="3">The sequence shown here is derived from an EMBL/GenBank/DDBJ whole genome shotgun (WGS) entry which is preliminary data.</text>
</comment>
<keyword evidence="4" id="KW-1185">Reference proteome</keyword>
<feature type="coiled-coil region" evidence="1">
    <location>
        <begin position="101"/>
        <end position="135"/>
    </location>
</feature>